<reference evidence="1 2" key="1">
    <citation type="submission" date="2014-03" db="EMBL/GenBank/DDBJ databases">
        <title>The genomes of two eusocial bee gut symbionts.</title>
        <authorList>
            <person name="Kwong W.K."/>
            <person name="Engel P."/>
            <person name="Koch H."/>
            <person name="Moran N.A."/>
        </authorList>
    </citation>
    <scope>NUCLEOTIDE SEQUENCE [LARGE SCALE GENOMIC DNA]</scope>
    <source>
        <strain evidence="2">wkB29</strain>
    </source>
</reference>
<accession>A0A2N9WMY8</accession>
<comment type="caution">
    <text evidence="1">The sequence shown here is derived from an EMBL/GenBank/DDBJ whole genome shotgun (WGS) entry which is preliminary data.</text>
</comment>
<evidence type="ECO:0000313" key="1">
    <source>
        <dbReference type="EMBL" id="KDN13820.1"/>
    </source>
</evidence>
<evidence type="ECO:0000313" key="2">
    <source>
        <dbReference type="Proteomes" id="UP000027170"/>
    </source>
</evidence>
<proteinExistence type="predicted"/>
<dbReference type="EMBL" id="JFZV01000019">
    <property type="protein sequence ID" value="KDN13820.1"/>
    <property type="molecule type" value="Genomic_DNA"/>
</dbReference>
<organism evidence="1 2">
    <name type="scientific">Snodgrassella communis</name>
    <dbReference type="NCBI Taxonomy" id="2946699"/>
    <lineage>
        <taxon>Bacteria</taxon>
        <taxon>Pseudomonadati</taxon>
        <taxon>Pseudomonadota</taxon>
        <taxon>Betaproteobacteria</taxon>
        <taxon>Neisseriales</taxon>
        <taxon>Neisseriaceae</taxon>
        <taxon>Snodgrassella</taxon>
    </lineage>
</organism>
<name>A0A2N9WMY8_9NEIS</name>
<sequence length="131" mass="15020">MTSTADTPNKKAFIDSARRYMRKDVISEVPDIAPYDKHLYVKMLNVREMTDFFQRCSEFESGYDDGLNGVREKALMIVDREGKPMFYPDDREDLEFLADLPSKVLAAVQDHFFLINGDAGLKKQSQDAKNS</sequence>
<protein>
    <submittedName>
        <fullName evidence="1">Uncharacterized protein</fullName>
    </submittedName>
</protein>
<dbReference type="OrthoDB" id="8612618at2"/>
<dbReference type="AlphaFoldDB" id="A0A2N9WMY8"/>
<dbReference type="RefSeq" id="WP_037492033.1">
    <property type="nucleotide sequence ID" value="NZ_JFZV01000019.1"/>
</dbReference>
<gene>
    <name evidence="1" type="ORF">SALWKB29_2134</name>
</gene>
<dbReference type="Proteomes" id="UP000027170">
    <property type="component" value="Unassembled WGS sequence"/>
</dbReference>
<keyword evidence="2" id="KW-1185">Reference proteome</keyword>